<dbReference type="PANTHER" id="PTHR23505:SF79">
    <property type="entry name" value="PROTEIN SPINSTER"/>
    <property type="match status" value="1"/>
</dbReference>
<keyword evidence="2" id="KW-0813">Transport</keyword>
<name>A0A6J4TR77_9SPHN</name>
<feature type="transmembrane region" description="Helical" evidence="6">
    <location>
        <begin position="302"/>
        <end position="321"/>
    </location>
</feature>
<feature type="transmembrane region" description="Helical" evidence="6">
    <location>
        <begin position="327"/>
        <end position="350"/>
    </location>
</feature>
<evidence type="ECO:0000256" key="6">
    <source>
        <dbReference type="SAM" id="Phobius"/>
    </source>
</evidence>
<evidence type="ECO:0000259" key="7">
    <source>
        <dbReference type="PROSITE" id="PS50850"/>
    </source>
</evidence>
<dbReference type="Pfam" id="PF07690">
    <property type="entry name" value="MFS_1"/>
    <property type="match status" value="1"/>
</dbReference>
<evidence type="ECO:0000256" key="5">
    <source>
        <dbReference type="ARBA" id="ARBA00023136"/>
    </source>
</evidence>
<dbReference type="PANTHER" id="PTHR23505">
    <property type="entry name" value="SPINSTER"/>
    <property type="match status" value="1"/>
</dbReference>
<feature type="domain" description="Major facilitator superfamily (MFS) profile" evidence="7">
    <location>
        <begin position="27"/>
        <end position="424"/>
    </location>
</feature>
<dbReference type="CDD" id="cd17328">
    <property type="entry name" value="MFS_spinster_like"/>
    <property type="match status" value="1"/>
</dbReference>
<evidence type="ECO:0000256" key="3">
    <source>
        <dbReference type="ARBA" id="ARBA00022692"/>
    </source>
</evidence>
<evidence type="ECO:0000256" key="1">
    <source>
        <dbReference type="ARBA" id="ARBA00004141"/>
    </source>
</evidence>
<dbReference type="PROSITE" id="PS50850">
    <property type="entry name" value="MFS"/>
    <property type="match status" value="1"/>
</dbReference>
<reference evidence="8" key="1">
    <citation type="submission" date="2020-02" db="EMBL/GenBank/DDBJ databases">
        <authorList>
            <person name="Meier V. D."/>
        </authorList>
    </citation>
    <scope>NUCLEOTIDE SEQUENCE</scope>
    <source>
        <strain evidence="8">AVDCRST_MAG31</strain>
    </source>
</reference>
<keyword evidence="3 6" id="KW-0812">Transmembrane</keyword>
<feature type="transmembrane region" description="Helical" evidence="6">
    <location>
        <begin position="94"/>
        <end position="113"/>
    </location>
</feature>
<comment type="subcellular location">
    <subcellularLocation>
        <location evidence="1">Membrane</location>
        <topology evidence="1">Multi-pass membrane protein</topology>
    </subcellularLocation>
</comment>
<dbReference type="GO" id="GO:0016020">
    <property type="term" value="C:membrane"/>
    <property type="evidence" value="ECO:0007669"/>
    <property type="project" value="UniProtKB-SubCell"/>
</dbReference>
<dbReference type="EMBL" id="CADCWA010000178">
    <property type="protein sequence ID" value="CAA9530189.1"/>
    <property type="molecule type" value="Genomic_DNA"/>
</dbReference>
<proteinExistence type="predicted"/>
<accession>A0A6J4TR77</accession>
<dbReference type="AlphaFoldDB" id="A0A6J4TR77"/>
<organism evidence="8">
    <name type="scientific">uncultured Sphingomonas sp</name>
    <dbReference type="NCBI Taxonomy" id="158754"/>
    <lineage>
        <taxon>Bacteria</taxon>
        <taxon>Pseudomonadati</taxon>
        <taxon>Pseudomonadota</taxon>
        <taxon>Alphaproteobacteria</taxon>
        <taxon>Sphingomonadales</taxon>
        <taxon>Sphingomonadaceae</taxon>
        <taxon>Sphingomonas</taxon>
        <taxon>environmental samples</taxon>
    </lineage>
</organism>
<evidence type="ECO:0000256" key="2">
    <source>
        <dbReference type="ARBA" id="ARBA00022448"/>
    </source>
</evidence>
<dbReference type="InterPro" id="IPR036259">
    <property type="entry name" value="MFS_trans_sf"/>
</dbReference>
<feature type="transmembrane region" description="Helical" evidence="6">
    <location>
        <begin position="362"/>
        <end position="385"/>
    </location>
</feature>
<gene>
    <name evidence="8" type="ORF">AVDCRST_MAG31-2307</name>
</gene>
<evidence type="ECO:0000256" key="4">
    <source>
        <dbReference type="ARBA" id="ARBA00022989"/>
    </source>
</evidence>
<feature type="transmembrane region" description="Helical" evidence="6">
    <location>
        <begin position="65"/>
        <end position="85"/>
    </location>
</feature>
<evidence type="ECO:0000313" key="8">
    <source>
        <dbReference type="EMBL" id="CAA9530189.1"/>
    </source>
</evidence>
<dbReference type="InterPro" id="IPR020846">
    <property type="entry name" value="MFS_dom"/>
</dbReference>
<keyword evidence="5 6" id="KW-0472">Membrane</keyword>
<feature type="transmembrane region" description="Helical" evidence="6">
    <location>
        <begin position="119"/>
        <end position="140"/>
    </location>
</feature>
<feature type="transmembrane region" description="Helical" evidence="6">
    <location>
        <begin position="270"/>
        <end position="290"/>
    </location>
</feature>
<sequence>MPRQAPRATHKLMQQPSSAASRNPNLILAFLLLAYIFNFLDRQILGILAGSIIKDLQLTDAEFGAIAGIAFALLYSTLGVPLALLADRTSRSRVIAASLAVWSGFTALCGTATSFGQLFFYRLGVGVGEAGGVAPAYALIADYFPPERRARALAIFSLGIPLGLAAGTLIGAYLAAWIDWRAAFLVMGVAGLLLAPLMLVFVRDHPGRPKAADGAVPLSRTFAIIARKPTFWLMAFAASFSSLAGYGLALWTPSVLERSFGFSLIERGQFLASIFLVGGTAGVFAGGWLADRLGLGDKSWYARLPAIAWLITAPTFVLGLLTPNPWVAWPLLLIPNALNILWLGPVTTAVQHLVPQPMRSTASASFLLINNLIGLGVGPTLIGALSELFKERFGTEALRYAAVSVVGFYLLAALLMFFAIRRLKTDWVDDNAS</sequence>
<dbReference type="InterPro" id="IPR044770">
    <property type="entry name" value="MFS_spinster-like"/>
</dbReference>
<keyword evidence="4 6" id="KW-1133">Transmembrane helix</keyword>
<protein>
    <submittedName>
        <fullName evidence="8">Uncharacterized MFS-type transporter</fullName>
    </submittedName>
</protein>
<feature type="transmembrane region" description="Helical" evidence="6">
    <location>
        <begin position="397"/>
        <end position="420"/>
    </location>
</feature>
<dbReference type="Gene3D" id="1.20.1250.20">
    <property type="entry name" value="MFS general substrate transporter like domains"/>
    <property type="match status" value="2"/>
</dbReference>
<feature type="transmembrane region" description="Helical" evidence="6">
    <location>
        <begin position="152"/>
        <end position="176"/>
    </location>
</feature>
<dbReference type="GO" id="GO:0022857">
    <property type="term" value="F:transmembrane transporter activity"/>
    <property type="evidence" value="ECO:0007669"/>
    <property type="project" value="InterPro"/>
</dbReference>
<feature type="transmembrane region" description="Helical" evidence="6">
    <location>
        <begin position="182"/>
        <end position="202"/>
    </location>
</feature>
<dbReference type="InterPro" id="IPR011701">
    <property type="entry name" value="MFS"/>
</dbReference>
<dbReference type="SUPFAM" id="SSF103473">
    <property type="entry name" value="MFS general substrate transporter"/>
    <property type="match status" value="1"/>
</dbReference>
<feature type="transmembrane region" description="Helical" evidence="6">
    <location>
        <begin position="230"/>
        <end position="250"/>
    </location>
</feature>